<dbReference type="Proteomes" id="UP001269144">
    <property type="component" value="Unassembled WGS sequence"/>
</dbReference>
<dbReference type="EMBL" id="JAVQLW010000001">
    <property type="protein sequence ID" value="MDS9467816.1"/>
    <property type="molecule type" value="Genomic_DNA"/>
</dbReference>
<keyword evidence="2" id="KW-1185">Reference proteome</keyword>
<name>A0ABU2HRZ4_9RHOB</name>
<proteinExistence type="predicted"/>
<reference evidence="2" key="1">
    <citation type="submission" date="2023-07" db="EMBL/GenBank/DDBJ databases">
        <title>Paracoccus sp. MBLB3053 whole genome sequence.</title>
        <authorList>
            <person name="Hwang C.Y."/>
            <person name="Cho E.-S."/>
            <person name="Seo M.-J."/>
        </authorList>
    </citation>
    <scope>NUCLEOTIDE SEQUENCE [LARGE SCALE GENOMIC DNA]</scope>
    <source>
        <strain evidence="2">MBLB3053</strain>
    </source>
</reference>
<sequence length="86" mass="9445">MTQPFIRDGRLLGTPFTGLAAYDVKHLSHEQAQRAMNLTAKARDGKKLSGEDIADLMRIRKAASVAPANPVEKLSGLLRDLKDAMR</sequence>
<dbReference type="RefSeq" id="WP_311159986.1">
    <property type="nucleotide sequence ID" value="NZ_JAVQLW010000001.1"/>
</dbReference>
<gene>
    <name evidence="1" type="ORF">RGQ15_09575</name>
</gene>
<organism evidence="1 2">
    <name type="scientific">Paracoccus aurantius</name>
    <dbReference type="NCBI Taxonomy" id="3073814"/>
    <lineage>
        <taxon>Bacteria</taxon>
        <taxon>Pseudomonadati</taxon>
        <taxon>Pseudomonadota</taxon>
        <taxon>Alphaproteobacteria</taxon>
        <taxon>Rhodobacterales</taxon>
        <taxon>Paracoccaceae</taxon>
        <taxon>Paracoccus</taxon>
    </lineage>
</organism>
<comment type="caution">
    <text evidence="1">The sequence shown here is derived from an EMBL/GenBank/DDBJ whole genome shotgun (WGS) entry which is preliminary data.</text>
</comment>
<evidence type="ECO:0000313" key="2">
    <source>
        <dbReference type="Proteomes" id="UP001269144"/>
    </source>
</evidence>
<protein>
    <submittedName>
        <fullName evidence="1">Uncharacterized protein</fullName>
    </submittedName>
</protein>
<accession>A0ABU2HRZ4</accession>
<evidence type="ECO:0000313" key="1">
    <source>
        <dbReference type="EMBL" id="MDS9467816.1"/>
    </source>
</evidence>